<name>A0A0G0T739_9BACT</name>
<dbReference type="Proteomes" id="UP000034664">
    <property type="component" value="Unassembled WGS sequence"/>
</dbReference>
<gene>
    <name evidence="1" type="ORF">UU14_C0002G0066</name>
</gene>
<evidence type="ECO:0000313" key="2">
    <source>
        <dbReference type="Proteomes" id="UP000034664"/>
    </source>
</evidence>
<protein>
    <submittedName>
        <fullName evidence="1">Uncharacterized protein</fullName>
    </submittedName>
</protein>
<accession>A0A0G0T739</accession>
<dbReference type="AlphaFoldDB" id="A0A0G0T739"/>
<proteinExistence type="predicted"/>
<evidence type="ECO:0000313" key="1">
    <source>
        <dbReference type="EMBL" id="KKR72813.1"/>
    </source>
</evidence>
<comment type="caution">
    <text evidence="1">The sequence shown here is derived from an EMBL/GenBank/DDBJ whole genome shotgun (WGS) entry which is preliminary data.</text>
</comment>
<reference evidence="1 2" key="1">
    <citation type="journal article" date="2015" name="Nature">
        <title>rRNA introns, odd ribosomes, and small enigmatic genomes across a large radiation of phyla.</title>
        <authorList>
            <person name="Brown C.T."/>
            <person name="Hug L.A."/>
            <person name="Thomas B.C."/>
            <person name="Sharon I."/>
            <person name="Castelle C.J."/>
            <person name="Singh A."/>
            <person name="Wilkins M.J."/>
            <person name="Williams K.H."/>
            <person name="Banfield J.F."/>
        </authorList>
    </citation>
    <scope>NUCLEOTIDE SEQUENCE [LARGE SCALE GENOMIC DNA]</scope>
</reference>
<dbReference type="EMBL" id="LBZM01000002">
    <property type="protein sequence ID" value="KKR72813.1"/>
    <property type="molecule type" value="Genomic_DNA"/>
</dbReference>
<organism evidence="1 2">
    <name type="scientific">Candidatus Roizmanbacteria bacterium GW2011_GWB1_40_7</name>
    <dbReference type="NCBI Taxonomy" id="1618482"/>
    <lineage>
        <taxon>Bacteria</taxon>
        <taxon>Candidatus Roizmaniibacteriota</taxon>
    </lineage>
</organism>
<sequence>MKLREKCPYYWYSLDGKNVCTAPRTLNASVNGSRLPDCEYQEFTDTHCNAQPGTLITFIHLIPLSETVFTVPEVCVFKHEVNGNHRT</sequence>